<dbReference type="EMBL" id="CM007894">
    <property type="protein sequence ID" value="OTG24386.1"/>
    <property type="molecule type" value="Genomic_DNA"/>
</dbReference>
<protein>
    <submittedName>
        <fullName evidence="4">Putative ubiquitin-binding domain-containing protein</fullName>
    </submittedName>
    <submittedName>
        <fullName evidence="3">Ubiquitin domain-containing protein 1/2</fullName>
    </submittedName>
</protein>
<dbReference type="InParanoid" id="A0A251UNF5"/>
<proteinExistence type="predicted"/>
<name>A0A251UNF5_HELAN</name>
<sequence length="130" mass="15313">MMHCVKPSTADDRRENILRRAKPRRHGDRKLTPREVNEMRSSFWRSAPQTYGGQPAIWRALEDAAACKDNLYYAQAIIDTYMIRLEKPDMTVCYDDSGHRYELPLYVLVDPTNMVYGNGNIIERIRQHRR</sequence>
<evidence type="ECO:0000313" key="5">
    <source>
        <dbReference type="Proteomes" id="UP000215914"/>
    </source>
</evidence>
<dbReference type="AlphaFoldDB" id="A0A251UNF5"/>
<dbReference type="InterPro" id="IPR039869">
    <property type="entry name" value="UBTD1/2"/>
</dbReference>
<reference evidence="4" key="2">
    <citation type="submission" date="2017-02" db="EMBL/GenBank/DDBJ databases">
        <title>Sunflower complete genome.</title>
        <authorList>
            <person name="Langlade N."/>
            <person name="Munos S."/>
        </authorList>
    </citation>
    <scope>NUCLEOTIDE SEQUENCE [LARGE SCALE GENOMIC DNA]</scope>
    <source>
        <tissue evidence="4">Leaves</tissue>
    </source>
</reference>
<dbReference type="OrthoDB" id="1640476at2759"/>
<dbReference type="PANTHER" id="PTHR13609">
    <property type="entry name" value="UBIQUITIN DOMAIN CONTAINING 1 PROTEIN-RELATED"/>
    <property type="match status" value="1"/>
</dbReference>
<feature type="compositionally biased region" description="Basic and acidic residues" evidence="1">
    <location>
        <begin position="9"/>
        <end position="18"/>
    </location>
</feature>
<organism evidence="4 5">
    <name type="scientific">Helianthus annuus</name>
    <name type="common">Common sunflower</name>
    <dbReference type="NCBI Taxonomy" id="4232"/>
    <lineage>
        <taxon>Eukaryota</taxon>
        <taxon>Viridiplantae</taxon>
        <taxon>Streptophyta</taxon>
        <taxon>Embryophyta</taxon>
        <taxon>Tracheophyta</taxon>
        <taxon>Spermatophyta</taxon>
        <taxon>Magnoliopsida</taxon>
        <taxon>eudicotyledons</taxon>
        <taxon>Gunneridae</taxon>
        <taxon>Pentapetalae</taxon>
        <taxon>asterids</taxon>
        <taxon>campanulids</taxon>
        <taxon>Asterales</taxon>
        <taxon>Asteraceae</taxon>
        <taxon>Asteroideae</taxon>
        <taxon>Heliantheae alliance</taxon>
        <taxon>Heliantheae</taxon>
        <taxon>Helianthus</taxon>
    </lineage>
</organism>
<dbReference type="Gene3D" id="1.20.225.20">
    <property type="entry name" value="Ub domain-containing protein, DC-UbP/UBTD2, N-terminal domain"/>
    <property type="match status" value="1"/>
</dbReference>
<feature type="compositionally biased region" description="Basic residues" evidence="1">
    <location>
        <begin position="19"/>
        <end position="28"/>
    </location>
</feature>
<dbReference type="EMBL" id="MNCJ02000330">
    <property type="protein sequence ID" value="KAF5764812.1"/>
    <property type="molecule type" value="Genomic_DNA"/>
</dbReference>
<feature type="domain" description="DC-UbP/UBTD2 N-terminal" evidence="2">
    <location>
        <begin position="17"/>
        <end position="115"/>
    </location>
</feature>
<reference evidence="3" key="3">
    <citation type="submission" date="2020-06" db="EMBL/GenBank/DDBJ databases">
        <title>Helianthus annuus Genome sequencing and assembly Release 2.</title>
        <authorList>
            <person name="Gouzy J."/>
            <person name="Langlade N."/>
            <person name="Munos S."/>
        </authorList>
    </citation>
    <scope>NUCLEOTIDE SEQUENCE</scope>
    <source>
        <tissue evidence="3">Leaves</tissue>
    </source>
</reference>
<dbReference type="Pfam" id="PF16455">
    <property type="entry name" value="UBD"/>
    <property type="match status" value="1"/>
</dbReference>
<dbReference type="Proteomes" id="UP000215914">
    <property type="component" value="Chromosome 5"/>
</dbReference>
<dbReference type="Gramene" id="mRNA:HanXRQr2_Chr15g0696381">
    <property type="protein sequence ID" value="mRNA:HanXRQr2_Chr15g0696381"/>
    <property type="gene ID" value="HanXRQr2_Chr15g0696381"/>
</dbReference>
<dbReference type="InterPro" id="IPR038169">
    <property type="entry name" value="DC-UbP/UBTD2_N_sf"/>
</dbReference>
<keyword evidence="5" id="KW-1185">Reference proteome</keyword>
<reference evidence="3 5" key="1">
    <citation type="journal article" date="2017" name="Nature">
        <title>The sunflower genome provides insights into oil metabolism, flowering and Asterid evolution.</title>
        <authorList>
            <person name="Badouin H."/>
            <person name="Gouzy J."/>
            <person name="Grassa C.J."/>
            <person name="Murat F."/>
            <person name="Staton S.E."/>
            <person name="Cottret L."/>
            <person name="Lelandais-Briere C."/>
            <person name="Owens G.L."/>
            <person name="Carrere S."/>
            <person name="Mayjonade B."/>
            <person name="Legrand L."/>
            <person name="Gill N."/>
            <person name="Kane N.C."/>
            <person name="Bowers J.E."/>
            <person name="Hubner S."/>
            <person name="Bellec A."/>
            <person name="Berard A."/>
            <person name="Berges H."/>
            <person name="Blanchet N."/>
            <person name="Boniface M.C."/>
            <person name="Brunel D."/>
            <person name="Catrice O."/>
            <person name="Chaidir N."/>
            <person name="Claudel C."/>
            <person name="Donnadieu C."/>
            <person name="Faraut T."/>
            <person name="Fievet G."/>
            <person name="Helmstetter N."/>
            <person name="King M."/>
            <person name="Knapp S.J."/>
            <person name="Lai Z."/>
            <person name="Le Paslier M.C."/>
            <person name="Lippi Y."/>
            <person name="Lorenzon L."/>
            <person name="Mandel J.R."/>
            <person name="Marage G."/>
            <person name="Marchand G."/>
            <person name="Marquand E."/>
            <person name="Bret-Mestries E."/>
            <person name="Morien E."/>
            <person name="Nambeesan S."/>
            <person name="Nguyen T."/>
            <person name="Pegot-Espagnet P."/>
            <person name="Pouilly N."/>
            <person name="Raftis F."/>
            <person name="Sallet E."/>
            <person name="Schiex T."/>
            <person name="Thomas J."/>
            <person name="Vandecasteele C."/>
            <person name="Vares D."/>
            <person name="Vear F."/>
            <person name="Vautrin S."/>
            <person name="Crespi M."/>
            <person name="Mangin B."/>
            <person name="Burke J.M."/>
            <person name="Salse J."/>
            <person name="Munos S."/>
            <person name="Vincourt P."/>
            <person name="Rieseberg L.H."/>
            <person name="Langlade N.B."/>
        </authorList>
    </citation>
    <scope>NUCLEOTIDE SEQUENCE [LARGE SCALE GENOMIC DNA]</scope>
    <source>
        <strain evidence="5">cv. SF193</strain>
        <tissue evidence="3">Leaves</tissue>
    </source>
</reference>
<gene>
    <name evidence="4" type="ORF">HannXRQ_Chr05g0136141</name>
    <name evidence="3" type="ORF">HanXRQr2_Chr15g0696381</name>
</gene>
<evidence type="ECO:0000259" key="2">
    <source>
        <dbReference type="Pfam" id="PF16455"/>
    </source>
</evidence>
<dbReference type="InterPro" id="IPR032752">
    <property type="entry name" value="DC-UbP/UBTD2_N"/>
</dbReference>
<accession>A0A251UNF5</accession>
<evidence type="ECO:0000256" key="1">
    <source>
        <dbReference type="SAM" id="MobiDB-lite"/>
    </source>
</evidence>
<feature type="region of interest" description="Disordered" evidence="1">
    <location>
        <begin position="1"/>
        <end position="34"/>
    </location>
</feature>
<evidence type="ECO:0000313" key="3">
    <source>
        <dbReference type="EMBL" id="KAF5764812.1"/>
    </source>
</evidence>
<evidence type="ECO:0000313" key="4">
    <source>
        <dbReference type="EMBL" id="OTG24386.1"/>
    </source>
</evidence>